<accession>A0A5C3QQI7</accession>
<feature type="region of interest" description="Disordered" evidence="1">
    <location>
        <begin position="476"/>
        <end position="500"/>
    </location>
</feature>
<evidence type="ECO:0000313" key="3">
    <source>
        <dbReference type="Proteomes" id="UP000305067"/>
    </source>
</evidence>
<reference evidence="2 3" key="1">
    <citation type="journal article" date="2019" name="Nat. Ecol. Evol.">
        <title>Megaphylogeny resolves global patterns of mushroom evolution.</title>
        <authorList>
            <person name="Varga T."/>
            <person name="Krizsan K."/>
            <person name="Foldi C."/>
            <person name="Dima B."/>
            <person name="Sanchez-Garcia M."/>
            <person name="Sanchez-Ramirez S."/>
            <person name="Szollosi G.J."/>
            <person name="Szarkandi J.G."/>
            <person name="Papp V."/>
            <person name="Albert L."/>
            <person name="Andreopoulos W."/>
            <person name="Angelini C."/>
            <person name="Antonin V."/>
            <person name="Barry K.W."/>
            <person name="Bougher N.L."/>
            <person name="Buchanan P."/>
            <person name="Buyck B."/>
            <person name="Bense V."/>
            <person name="Catcheside P."/>
            <person name="Chovatia M."/>
            <person name="Cooper J."/>
            <person name="Damon W."/>
            <person name="Desjardin D."/>
            <person name="Finy P."/>
            <person name="Geml J."/>
            <person name="Haridas S."/>
            <person name="Hughes K."/>
            <person name="Justo A."/>
            <person name="Karasinski D."/>
            <person name="Kautmanova I."/>
            <person name="Kiss B."/>
            <person name="Kocsube S."/>
            <person name="Kotiranta H."/>
            <person name="LaButti K.M."/>
            <person name="Lechner B.E."/>
            <person name="Liimatainen K."/>
            <person name="Lipzen A."/>
            <person name="Lukacs Z."/>
            <person name="Mihaltcheva S."/>
            <person name="Morgado L.N."/>
            <person name="Niskanen T."/>
            <person name="Noordeloos M.E."/>
            <person name="Ohm R.A."/>
            <person name="Ortiz-Santana B."/>
            <person name="Ovrebo C."/>
            <person name="Racz N."/>
            <person name="Riley R."/>
            <person name="Savchenko A."/>
            <person name="Shiryaev A."/>
            <person name="Soop K."/>
            <person name="Spirin V."/>
            <person name="Szebenyi C."/>
            <person name="Tomsovsky M."/>
            <person name="Tulloss R.E."/>
            <person name="Uehling J."/>
            <person name="Grigoriev I.V."/>
            <person name="Vagvolgyi C."/>
            <person name="Papp T."/>
            <person name="Martin F.M."/>
            <person name="Miettinen O."/>
            <person name="Hibbett D.S."/>
            <person name="Nagy L.G."/>
        </authorList>
    </citation>
    <scope>NUCLEOTIDE SEQUENCE [LARGE SCALE GENOMIC DNA]</scope>
    <source>
        <strain evidence="2 3">CBS 309.79</strain>
    </source>
</reference>
<evidence type="ECO:0000256" key="1">
    <source>
        <dbReference type="SAM" id="MobiDB-lite"/>
    </source>
</evidence>
<name>A0A5C3QQI7_9AGAR</name>
<keyword evidence="3" id="KW-1185">Reference proteome</keyword>
<dbReference type="AlphaFoldDB" id="A0A5C3QQI7"/>
<feature type="compositionally biased region" description="Acidic residues" evidence="1">
    <location>
        <begin position="477"/>
        <end position="500"/>
    </location>
</feature>
<evidence type="ECO:0000313" key="2">
    <source>
        <dbReference type="EMBL" id="TFL02791.1"/>
    </source>
</evidence>
<protein>
    <submittedName>
        <fullName evidence="2">Uncharacterized protein</fullName>
    </submittedName>
</protein>
<dbReference type="EMBL" id="ML178821">
    <property type="protein sequence ID" value="TFL02791.1"/>
    <property type="molecule type" value="Genomic_DNA"/>
</dbReference>
<organism evidence="2 3">
    <name type="scientific">Pterulicium gracile</name>
    <dbReference type="NCBI Taxonomy" id="1884261"/>
    <lineage>
        <taxon>Eukaryota</taxon>
        <taxon>Fungi</taxon>
        <taxon>Dikarya</taxon>
        <taxon>Basidiomycota</taxon>
        <taxon>Agaricomycotina</taxon>
        <taxon>Agaricomycetes</taxon>
        <taxon>Agaricomycetidae</taxon>
        <taxon>Agaricales</taxon>
        <taxon>Pleurotineae</taxon>
        <taxon>Pterulaceae</taxon>
        <taxon>Pterulicium</taxon>
    </lineage>
</organism>
<dbReference type="Proteomes" id="UP000305067">
    <property type="component" value="Unassembled WGS sequence"/>
</dbReference>
<proteinExistence type="predicted"/>
<sequence>MRVCRQWRFVCQTTPWLWTDVYLRLSCDSGSGSKPGSCFASMSGRLKQYLDLSKRASPTSISSPPTMRLRIDAGSLDSHERQCKSVNMVLDLLARENERWSSIDIRSIVGLATGSKTMFNILEQLMGSITRPPFKSLQTLKCSMDTQVRKGGGRASRTAPVVRYYGSMQNFEFPQLMSVRFLDPVTFRQLAPSVRSNMFPWAKIQYLTLSQVSARVILDILPHIANTVCLLNLLHIRSPVGAEDTRSGLIKDKHREHLCQLDIDALAISNRSARPAIVLNKLRTLQLNPPIPIILDSIDCPQFDTFAITHSSEQPQPAAIKLVLNAMTATADFLKLNSSSLHMVNIAIKLTEKQYETLLESMANVRTLQVLWPTDFNALIKVLGKTEGGKPRPDPAFLPKLSCSVVFGYNYPEKNRPCVDARKVWELMRMRGGQLKNCRFLSIPPNYSGWDGAEHEREESEREMDRLGLNMRFLDSFSDEEDSSDDESDTSEDKDEQESC</sequence>
<gene>
    <name evidence="2" type="ORF">BDV98DRAFT_404534</name>
</gene>